<evidence type="ECO:0000256" key="1">
    <source>
        <dbReference type="ARBA" id="ARBA00004651"/>
    </source>
</evidence>
<evidence type="ECO:0000256" key="9">
    <source>
        <dbReference type="PROSITE-ProRule" id="PRU00703"/>
    </source>
</evidence>
<dbReference type="InterPro" id="IPR002550">
    <property type="entry name" value="CNNM"/>
</dbReference>
<proteinExistence type="inferred from homology"/>
<comment type="subcellular location">
    <subcellularLocation>
        <location evidence="1">Cell membrane</location>
        <topology evidence="1">Multi-pass membrane protein</topology>
    </subcellularLocation>
</comment>
<dbReference type="PROSITE" id="PS51846">
    <property type="entry name" value="CNNM"/>
    <property type="match status" value="1"/>
</dbReference>
<dbReference type="SMART" id="SM01091">
    <property type="entry name" value="CorC_HlyC"/>
    <property type="match status" value="1"/>
</dbReference>
<evidence type="ECO:0000259" key="13">
    <source>
        <dbReference type="PROSITE" id="PS51846"/>
    </source>
</evidence>
<dbReference type="CDD" id="cd04590">
    <property type="entry name" value="CBS_pair_CorC_HlyC_assoc"/>
    <property type="match status" value="1"/>
</dbReference>
<dbReference type="InterPro" id="IPR000644">
    <property type="entry name" value="CBS_dom"/>
</dbReference>
<accession>K4KFQ4</accession>
<dbReference type="GO" id="GO:0016787">
    <property type="term" value="F:hydrolase activity"/>
    <property type="evidence" value="ECO:0007669"/>
    <property type="project" value="UniProtKB-KW"/>
</dbReference>
<feature type="domain" description="CBS" evidence="12">
    <location>
        <begin position="179"/>
        <end position="238"/>
    </location>
</feature>
<comment type="similarity">
    <text evidence="2">Belongs to the UPF0053 family.</text>
</comment>
<dbReference type="STRING" id="1117647.M5M_03500"/>
<evidence type="ECO:0000256" key="6">
    <source>
        <dbReference type="ARBA" id="ARBA00022989"/>
    </source>
</evidence>
<dbReference type="InterPro" id="IPR036318">
    <property type="entry name" value="FAD-bd_PCMH-like_sf"/>
</dbReference>
<reference evidence="14 15" key="1">
    <citation type="journal article" date="2013" name="Genome Announc.">
        <title>Complete genome sequence of Simiduia agarivorans SA1(T), a marine bacterium able to degrade a variety of polysaccharides.</title>
        <authorList>
            <person name="Lin S.Y."/>
            <person name="Shieh W.Y."/>
            <person name="Chen J.S."/>
            <person name="Tang S.L."/>
        </authorList>
    </citation>
    <scope>NUCLEOTIDE SEQUENCE [LARGE SCALE GENOMIC DNA]</scope>
    <source>
        <strain evidence="15">DSM 21679 / JCM 13881 / BCRC 17597 / SA1</strain>
    </source>
</reference>
<evidence type="ECO:0000256" key="4">
    <source>
        <dbReference type="ARBA" id="ARBA00022692"/>
    </source>
</evidence>
<dbReference type="Pfam" id="PF03471">
    <property type="entry name" value="CorC_HlyC"/>
    <property type="match status" value="1"/>
</dbReference>
<evidence type="ECO:0000256" key="2">
    <source>
        <dbReference type="ARBA" id="ARBA00006337"/>
    </source>
</evidence>
<evidence type="ECO:0000259" key="12">
    <source>
        <dbReference type="PROSITE" id="PS51371"/>
    </source>
</evidence>
<dbReference type="EMBL" id="CP003746">
    <property type="protein sequence ID" value="AFU97909.1"/>
    <property type="molecule type" value="Genomic_DNA"/>
</dbReference>
<evidence type="ECO:0000313" key="15">
    <source>
        <dbReference type="Proteomes" id="UP000000466"/>
    </source>
</evidence>
<evidence type="ECO:0000256" key="3">
    <source>
        <dbReference type="ARBA" id="ARBA00022475"/>
    </source>
</evidence>
<dbReference type="InterPro" id="IPR016169">
    <property type="entry name" value="FAD-bd_PCMH_sub2"/>
</dbReference>
<keyword evidence="5" id="KW-0677">Repeat</keyword>
<evidence type="ECO:0000256" key="11">
    <source>
        <dbReference type="SAM" id="Phobius"/>
    </source>
</evidence>
<dbReference type="eggNOG" id="COG4536">
    <property type="taxonomic scope" value="Bacteria"/>
</dbReference>
<dbReference type="InterPro" id="IPR046342">
    <property type="entry name" value="CBS_dom_sf"/>
</dbReference>
<dbReference type="InterPro" id="IPR044751">
    <property type="entry name" value="Ion_transp-like_CBS"/>
</dbReference>
<dbReference type="Pfam" id="PF01595">
    <property type="entry name" value="CNNM"/>
    <property type="match status" value="1"/>
</dbReference>
<dbReference type="InterPro" id="IPR005170">
    <property type="entry name" value="Transptr-assoc_dom"/>
</dbReference>
<sequence>MSLNRYRLKHLVNKKHRAALRASELLARPDRLIGVILIGNNLVNVLATSIATIIAMRLYGDLGVAIGSVLLTLVLLIFAEVTPKTVAAIKPEKIAFPASIILKPLLFILYPAVWLVNTVSNALARLLGVNPEAESNSEHLHPDELRTVVDEAGDLIPDQHQGMLLNVLDLGKATVEDIMVPRNDVVGLNLEDDIPTLLKQIRTSDYTRLPVYEGDINNVVGTLHLRNAARFIFGDDSTITHADIRRFCRKPYFVPESTPLHTQLLHYQKEKRRMAFVVDEYGDVQGIITLEDLLEEIVGDFTSDKAREHEEEITDNGDGWYIIGGSVSLRDVNRELDWELPTEEAKTINGLLVDIFQGVPATNMSMAVKNYRFEVLSTNTKMIERVKATRIPTDDEIE</sequence>
<feature type="transmembrane region" description="Helical" evidence="11">
    <location>
        <begin position="62"/>
        <end position="82"/>
    </location>
</feature>
<evidence type="ECO:0000256" key="5">
    <source>
        <dbReference type="ARBA" id="ARBA00022737"/>
    </source>
</evidence>
<keyword evidence="4 10" id="KW-0812">Transmembrane</keyword>
<feature type="transmembrane region" description="Helical" evidence="11">
    <location>
        <begin position="32"/>
        <end position="56"/>
    </location>
</feature>
<dbReference type="PANTHER" id="PTHR22777:SF32">
    <property type="entry name" value="UPF0053 INNER MEMBRANE PROTEIN YFJD"/>
    <property type="match status" value="1"/>
</dbReference>
<dbReference type="KEGG" id="saga:M5M_03500"/>
<keyword evidence="15" id="KW-1185">Reference proteome</keyword>
<dbReference type="PROSITE" id="PS51371">
    <property type="entry name" value="CBS"/>
    <property type="match status" value="2"/>
</dbReference>
<dbReference type="SUPFAM" id="SSF56176">
    <property type="entry name" value="FAD-binding/transporter-associated domain-like"/>
    <property type="match status" value="1"/>
</dbReference>
<dbReference type="PANTHER" id="PTHR22777">
    <property type="entry name" value="HEMOLYSIN-RELATED"/>
    <property type="match status" value="1"/>
</dbReference>
<evidence type="ECO:0000313" key="14">
    <source>
        <dbReference type="EMBL" id="AFU97909.1"/>
    </source>
</evidence>
<name>K4KFQ4_SIMAS</name>
<dbReference type="Gene3D" id="3.10.580.10">
    <property type="entry name" value="CBS-domain"/>
    <property type="match status" value="1"/>
</dbReference>
<keyword evidence="3" id="KW-1003">Cell membrane</keyword>
<dbReference type="GO" id="GO:0005886">
    <property type="term" value="C:plasma membrane"/>
    <property type="evidence" value="ECO:0007669"/>
    <property type="project" value="UniProtKB-SubCell"/>
</dbReference>
<organism evidence="14 15">
    <name type="scientific">Simiduia agarivorans (strain DSM 21679 / JCM 13881 / BCRC 17597 / SA1)</name>
    <dbReference type="NCBI Taxonomy" id="1117647"/>
    <lineage>
        <taxon>Bacteria</taxon>
        <taxon>Pseudomonadati</taxon>
        <taxon>Pseudomonadota</taxon>
        <taxon>Gammaproteobacteria</taxon>
        <taxon>Cellvibrionales</taxon>
        <taxon>Cellvibrionaceae</taxon>
        <taxon>Simiduia</taxon>
    </lineage>
</organism>
<feature type="transmembrane region" description="Helical" evidence="11">
    <location>
        <begin position="94"/>
        <end position="116"/>
    </location>
</feature>
<dbReference type="Pfam" id="PF00571">
    <property type="entry name" value="CBS"/>
    <property type="match status" value="2"/>
</dbReference>
<dbReference type="HOGENOM" id="CLU_015237_4_1_6"/>
<keyword evidence="6 10" id="KW-1133">Transmembrane helix</keyword>
<dbReference type="Proteomes" id="UP000000466">
    <property type="component" value="Chromosome"/>
</dbReference>
<dbReference type="GO" id="GO:0050660">
    <property type="term" value="F:flavin adenine dinucleotide binding"/>
    <property type="evidence" value="ECO:0007669"/>
    <property type="project" value="InterPro"/>
</dbReference>
<protein>
    <submittedName>
        <fullName evidence="14">Metal dependent phosphohydrolase</fullName>
    </submittedName>
</protein>
<keyword evidence="7 9" id="KW-0129">CBS domain</keyword>
<dbReference type="Gene3D" id="3.30.465.10">
    <property type="match status" value="1"/>
</dbReference>
<feature type="domain" description="CNNM transmembrane" evidence="13">
    <location>
        <begin position="1"/>
        <end position="159"/>
    </location>
</feature>
<evidence type="ECO:0000256" key="7">
    <source>
        <dbReference type="ARBA" id="ARBA00023122"/>
    </source>
</evidence>
<evidence type="ECO:0000256" key="8">
    <source>
        <dbReference type="ARBA" id="ARBA00023136"/>
    </source>
</evidence>
<dbReference type="AlphaFoldDB" id="K4KFQ4"/>
<feature type="domain" description="CBS" evidence="12">
    <location>
        <begin position="244"/>
        <end position="303"/>
    </location>
</feature>
<keyword evidence="8 10" id="KW-0472">Membrane</keyword>
<dbReference type="SUPFAM" id="SSF54631">
    <property type="entry name" value="CBS-domain pair"/>
    <property type="match status" value="1"/>
</dbReference>
<gene>
    <name evidence="14" type="ordered locus">M5M_03500</name>
</gene>
<evidence type="ECO:0000256" key="10">
    <source>
        <dbReference type="PROSITE-ProRule" id="PRU01193"/>
    </source>
</evidence>